<keyword evidence="2" id="KW-1185">Reference proteome</keyword>
<evidence type="ECO:0000313" key="1">
    <source>
        <dbReference type="EMBL" id="WPG98711.1"/>
    </source>
</evidence>
<evidence type="ECO:0000313" key="2">
    <source>
        <dbReference type="Proteomes" id="UP001303373"/>
    </source>
</evidence>
<reference evidence="1 2" key="1">
    <citation type="submission" date="2023-11" db="EMBL/GenBank/DDBJ databases">
        <title>An acidophilic fungus is an integral part of prey digestion in a carnivorous sundew plant.</title>
        <authorList>
            <person name="Tsai I.J."/>
        </authorList>
    </citation>
    <scope>NUCLEOTIDE SEQUENCE [LARGE SCALE GENOMIC DNA]</scope>
    <source>
        <strain evidence="1">169a</strain>
    </source>
</reference>
<proteinExistence type="predicted"/>
<dbReference type="EMBL" id="CP138581">
    <property type="protein sequence ID" value="WPG98711.1"/>
    <property type="molecule type" value="Genomic_DNA"/>
</dbReference>
<dbReference type="AlphaFoldDB" id="A0AAQ3M5A1"/>
<dbReference type="Proteomes" id="UP001303373">
    <property type="component" value="Chromosome 2"/>
</dbReference>
<dbReference type="InterPro" id="IPR009057">
    <property type="entry name" value="Homeodomain-like_sf"/>
</dbReference>
<name>A0AAQ3M5A1_9PEZI</name>
<evidence type="ECO:0008006" key="3">
    <source>
        <dbReference type="Google" id="ProtNLM"/>
    </source>
</evidence>
<sequence>MPEQMPEQVIACIRTRLAEGESCRTIARAIGISKTTVAKVGRRLRAGGPVYSDHTVARKPRSLNTEQEEWVLNVLAHEPTLFAKELTRMVFDEFSIQVHRTTILRMLQRRGWMRTTCGRVASERNDLSVRDVDSTGQTRT</sequence>
<dbReference type="SUPFAM" id="SSF46689">
    <property type="entry name" value="Homeodomain-like"/>
    <property type="match status" value="1"/>
</dbReference>
<organism evidence="1 2">
    <name type="scientific">Acrodontium crateriforme</name>
    <dbReference type="NCBI Taxonomy" id="150365"/>
    <lineage>
        <taxon>Eukaryota</taxon>
        <taxon>Fungi</taxon>
        <taxon>Dikarya</taxon>
        <taxon>Ascomycota</taxon>
        <taxon>Pezizomycotina</taxon>
        <taxon>Dothideomycetes</taxon>
        <taxon>Dothideomycetidae</taxon>
        <taxon>Mycosphaerellales</taxon>
        <taxon>Teratosphaeriaceae</taxon>
        <taxon>Acrodontium</taxon>
    </lineage>
</organism>
<accession>A0AAQ3M5A1</accession>
<protein>
    <recommendedName>
        <fullName evidence="3">Transposase</fullName>
    </recommendedName>
</protein>
<gene>
    <name evidence="1" type="ORF">R9X50_00150500</name>
</gene>